<dbReference type="SUPFAM" id="SSF51445">
    <property type="entry name" value="(Trans)glycosidases"/>
    <property type="match status" value="1"/>
</dbReference>
<gene>
    <name evidence="1" type="ORF">GSTUAT00004242001</name>
</gene>
<reference evidence="1" key="1">
    <citation type="submission" date="2015-10" db="EMBL/GenBank/DDBJ databases">
        <authorList>
            <person name="Regsiter A."/>
            <person name="william w."/>
        </authorList>
    </citation>
    <scope>NUCLEOTIDE SEQUENCE</scope>
    <source>
        <strain evidence="1">Montdore</strain>
    </source>
</reference>
<accession>A0A292PY84</accession>
<dbReference type="Gene3D" id="3.20.20.80">
    <property type="entry name" value="Glycosidases"/>
    <property type="match status" value="1"/>
</dbReference>
<proteinExistence type="predicted"/>
<dbReference type="EMBL" id="LN891014">
    <property type="protein sequence ID" value="CUS11665.1"/>
    <property type="molecule type" value="Genomic_DNA"/>
</dbReference>
<dbReference type="InterPro" id="IPR017853">
    <property type="entry name" value="GH"/>
</dbReference>
<evidence type="ECO:0000313" key="1">
    <source>
        <dbReference type="EMBL" id="CUS11665.1"/>
    </source>
</evidence>
<organism evidence="1 2">
    <name type="scientific">Tuber aestivum</name>
    <name type="common">summer truffle</name>
    <dbReference type="NCBI Taxonomy" id="59557"/>
    <lineage>
        <taxon>Eukaryota</taxon>
        <taxon>Fungi</taxon>
        <taxon>Dikarya</taxon>
        <taxon>Ascomycota</taxon>
        <taxon>Pezizomycotina</taxon>
        <taxon>Pezizomycetes</taxon>
        <taxon>Pezizales</taxon>
        <taxon>Tuberaceae</taxon>
        <taxon>Tuber</taxon>
    </lineage>
</organism>
<protein>
    <submittedName>
        <fullName evidence="1">Uncharacterized protein</fullName>
    </submittedName>
</protein>
<keyword evidence="2" id="KW-1185">Reference proteome</keyword>
<dbReference type="Proteomes" id="UP001412239">
    <property type="component" value="Unassembled WGS sequence"/>
</dbReference>
<name>A0A292PY84_9PEZI</name>
<sequence length="147" mass="17208">MPSQASRIPISIRITPTSSRQRKHKDFQDRVVWLREQVPESYRDNVWVSVCYPLNEPNDSRHTRLVSFYDRIEKAIRAVNPHHILWLDGNTFATDFRAFNHVPKLPLSVQHSLTSNLLMGFPTGERYKGTPEQDQKLETQYLCKTES</sequence>
<dbReference type="AlphaFoldDB" id="A0A292PY84"/>
<evidence type="ECO:0000313" key="2">
    <source>
        <dbReference type="Proteomes" id="UP001412239"/>
    </source>
</evidence>